<protein>
    <submittedName>
        <fullName evidence="2">Uncharacterized protein</fullName>
    </submittedName>
</protein>
<organism evidence="2 3">
    <name type="scientific">Rhipicephalus sanguineus</name>
    <name type="common">Brown dog tick</name>
    <name type="synonym">Ixodes sanguineus</name>
    <dbReference type="NCBI Taxonomy" id="34632"/>
    <lineage>
        <taxon>Eukaryota</taxon>
        <taxon>Metazoa</taxon>
        <taxon>Ecdysozoa</taxon>
        <taxon>Arthropoda</taxon>
        <taxon>Chelicerata</taxon>
        <taxon>Arachnida</taxon>
        <taxon>Acari</taxon>
        <taxon>Parasitiformes</taxon>
        <taxon>Ixodida</taxon>
        <taxon>Ixodoidea</taxon>
        <taxon>Ixodidae</taxon>
        <taxon>Rhipicephalinae</taxon>
        <taxon>Rhipicephalus</taxon>
        <taxon>Rhipicephalus</taxon>
    </lineage>
</organism>
<sequence>MRSHLKEQFQSSTEIRLWLPQIQKEIEVCLQRSRDSAQPTYQVADFQRRASELQDYYQAYESRLRELDGTEASSLSDSLPVTVTHHVSVTAVAEEPKEPGDETSRSSPLSDVSCESICSQLASICSSFETESCND</sequence>
<evidence type="ECO:0000256" key="1">
    <source>
        <dbReference type="SAM" id="MobiDB-lite"/>
    </source>
</evidence>
<dbReference type="EMBL" id="JABSTV010001255">
    <property type="protein sequence ID" value="KAH7935704.1"/>
    <property type="molecule type" value="Genomic_DNA"/>
</dbReference>
<gene>
    <name evidence="2" type="ORF">HPB52_012674</name>
</gene>
<name>A0A9D4SP56_RHISA</name>
<reference evidence="2" key="1">
    <citation type="journal article" date="2020" name="Cell">
        <title>Large-Scale Comparative Analyses of Tick Genomes Elucidate Their Genetic Diversity and Vector Capacities.</title>
        <authorList>
            <consortium name="Tick Genome and Microbiome Consortium (TIGMIC)"/>
            <person name="Jia N."/>
            <person name="Wang J."/>
            <person name="Shi W."/>
            <person name="Du L."/>
            <person name="Sun Y."/>
            <person name="Zhan W."/>
            <person name="Jiang J.F."/>
            <person name="Wang Q."/>
            <person name="Zhang B."/>
            <person name="Ji P."/>
            <person name="Bell-Sakyi L."/>
            <person name="Cui X.M."/>
            <person name="Yuan T.T."/>
            <person name="Jiang B.G."/>
            <person name="Yang W.F."/>
            <person name="Lam T.T."/>
            <person name="Chang Q.C."/>
            <person name="Ding S.J."/>
            <person name="Wang X.J."/>
            <person name="Zhu J.G."/>
            <person name="Ruan X.D."/>
            <person name="Zhao L."/>
            <person name="Wei J.T."/>
            <person name="Ye R.Z."/>
            <person name="Que T.C."/>
            <person name="Du C.H."/>
            <person name="Zhou Y.H."/>
            <person name="Cheng J.X."/>
            <person name="Dai P.F."/>
            <person name="Guo W.B."/>
            <person name="Han X.H."/>
            <person name="Huang E.J."/>
            <person name="Li L.F."/>
            <person name="Wei W."/>
            <person name="Gao Y.C."/>
            <person name="Liu J.Z."/>
            <person name="Shao H.Z."/>
            <person name="Wang X."/>
            <person name="Wang C.C."/>
            <person name="Yang T.C."/>
            <person name="Huo Q.B."/>
            <person name="Li W."/>
            <person name="Chen H.Y."/>
            <person name="Chen S.E."/>
            <person name="Zhou L.G."/>
            <person name="Ni X.B."/>
            <person name="Tian J.H."/>
            <person name="Sheng Y."/>
            <person name="Liu T."/>
            <person name="Pan Y.S."/>
            <person name="Xia L.Y."/>
            <person name="Li J."/>
            <person name="Zhao F."/>
            <person name="Cao W.C."/>
        </authorList>
    </citation>
    <scope>NUCLEOTIDE SEQUENCE</scope>
    <source>
        <strain evidence="2">Rsan-2018</strain>
    </source>
</reference>
<feature type="region of interest" description="Disordered" evidence="1">
    <location>
        <begin position="89"/>
        <end position="111"/>
    </location>
</feature>
<comment type="caution">
    <text evidence="2">The sequence shown here is derived from an EMBL/GenBank/DDBJ whole genome shotgun (WGS) entry which is preliminary data.</text>
</comment>
<accession>A0A9D4SP56</accession>
<proteinExistence type="predicted"/>
<dbReference type="VEuPathDB" id="VectorBase:RSAN_056565"/>
<feature type="compositionally biased region" description="Basic and acidic residues" evidence="1">
    <location>
        <begin position="94"/>
        <end position="104"/>
    </location>
</feature>
<dbReference type="Proteomes" id="UP000821837">
    <property type="component" value="Unassembled WGS sequence"/>
</dbReference>
<evidence type="ECO:0000313" key="3">
    <source>
        <dbReference type="Proteomes" id="UP000821837"/>
    </source>
</evidence>
<evidence type="ECO:0000313" key="2">
    <source>
        <dbReference type="EMBL" id="KAH7935704.1"/>
    </source>
</evidence>
<reference evidence="2" key="2">
    <citation type="submission" date="2021-09" db="EMBL/GenBank/DDBJ databases">
        <authorList>
            <person name="Jia N."/>
            <person name="Wang J."/>
            <person name="Shi W."/>
            <person name="Du L."/>
            <person name="Sun Y."/>
            <person name="Zhan W."/>
            <person name="Jiang J."/>
            <person name="Wang Q."/>
            <person name="Zhang B."/>
            <person name="Ji P."/>
            <person name="Sakyi L.B."/>
            <person name="Cui X."/>
            <person name="Yuan T."/>
            <person name="Jiang B."/>
            <person name="Yang W."/>
            <person name="Lam T.T.-Y."/>
            <person name="Chang Q."/>
            <person name="Ding S."/>
            <person name="Wang X."/>
            <person name="Zhu J."/>
            <person name="Ruan X."/>
            <person name="Zhao L."/>
            <person name="Wei J."/>
            <person name="Que T."/>
            <person name="Du C."/>
            <person name="Cheng J."/>
            <person name="Dai P."/>
            <person name="Han X."/>
            <person name="Huang E."/>
            <person name="Gao Y."/>
            <person name="Liu J."/>
            <person name="Shao H."/>
            <person name="Ye R."/>
            <person name="Li L."/>
            <person name="Wei W."/>
            <person name="Wang X."/>
            <person name="Wang C."/>
            <person name="Huo Q."/>
            <person name="Li W."/>
            <person name="Guo W."/>
            <person name="Chen H."/>
            <person name="Chen S."/>
            <person name="Zhou L."/>
            <person name="Zhou L."/>
            <person name="Ni X."/>
            <person name="Tian J."/>
            <person name="Zhou Y."/>
            <person name="Sheng Y."/>
            <person name="Liu T."/>
            <person name="Pan Y."/>
            <person name="Xia L."/>
            <person name="Li J."/>
            <person name="Zhao F."/>
            <person name="Cao W."/>
        </authorList>
    </citation>
    <scope>NUCLEOTIDE SEQUENCE</scope>
    <source>
        <strain evidence="2">Rsan-2018</strain>
        <tissue evidence="2">Larvae</tissue>
    </source>
</reference>
<dbReference type="AlphaFoldDB" id="A0A9D4SP56"/>
<keyword evidence="3" id="KW-1185">Reference proteome</keyword>